<evidence type="ECO:0000313" key="1">
    <source>
        <dbReference type="EMBL" id="RHN44159.1"/>
    </source>
</evidence>
<proteinExistence type="predicted"/>
<evidence type="ECO:0000313" key="2">
    <source>
        <dbReference type="Proteomes" id="UP000265566"/>
    </source>
</evidence>
<name>A0A396GSL9_MEDTR</name>
<protein>
    <submittedName>
        <fullName evidence="1">Uncharacterized protein</fullName>
    </submittedName>
</protein>
<dbReference type="Gramene" id="rna38244">
    <property type="protein sequence ID" value="RHN44159.1"/>
    <property type="gene ID" value="gene38244"/>
</dbReference>
<accession>A0A396GSL9</accession>
<organism evidence="1 2">
    <name type="scientific">Medicago truncatula</name>
    <name type="common">Barrel medic</name>
    <name type="synonym">Medicago tribuloides</name>
    <dbReference type="NCBI Taxonomy" id="3880"/>
    <lineage>
        <taxon>Eukaryota</taxon>
        <taxon>Viridiplantae</taxon>
        <taxon>Streptophyta</taxon>
        <taxon>Embryophyta</taxon>
        <taxon>Tracheophyta</taxon>
        <taxon>Spermatophyta</taxon>
        <taxon>Magnoliopsida</taxon>
        <taxon>eudicotyledons</taxon>
        <taxon>Gunneridae</taxon>
        <taxon>Pentapetalae</taxon>
        <taxon>rosids</taxon>
        <taxon>fabids</taxon>
        <taxon>Fabales</taxon>
        <taxon>Fabaceae</taxon>
        <taxon>Papilionoideae</taxon>
        <taxon>50 kb inversion clade</taxon>
        <taxon>NPAAA clade</taxon>
        <taxon>Hologalegina</taxon>
        <taxon>IRL clade</taxon>
        <taxon>Trifolieae</taxon>
        <taxon>Medicago</taxon>
    </lineage>
</organism>
<comment type="caution">
    <text evidence="1">The sequence shown here is derived from an EMBL/GenBank/DDBJ whole genome shotgun (WGS) entry which is preliminary data.</text>
</comment>
<reference evidence="2" key="1">
    <citation type="journal article" date="2018" name="Nat. Plants">
        <title>Whole-genome landscape of Medicago truncatula symbiotic genes.</title>
        <authorList>
            <person name="Pecrix Y."/>
            <person name="Staton S.E."/>
            <person name="Sallet E."/>
            <person name="Lelandais-Briere C."/>
            <person name="Moreau S."/>
            <person name="Carrere S."/>
            <person name="Blein T."/>
            <person name="Jardinaud M.F."/>
            <person name="Latrasse D."/>
            <person name="Zouine M."/>
            <person name="Zahm M."/>
            <person name="Kreplak J."/>
            <person name="Mayjonade B."/>
            <person name="Satge C."/>
            <person name="Perez M."/>
            <person name="Cauet S."/>
            <person name="Marande W."/>
            <person name="Chantry-Darmon C."/>
            <person name="Lopez-Roques C."/>
            <person name="Bouchez O."/>
            <person name="Berard A."/>
            <person name="Debelle F."/>
            <person name="Munos S."/>
            <person name="Bendahmane A."/>
            <person name="Berges H."/>
            <person name="Niebel A."/>
            <person name="Buitink J."/>
            <person name="Frugier F."/>
            <person name="Benhamed M."/>
            <person name="Crespi M."/>
            <person name="Gouzy J."/>
            <person name="Gamas P."/>
        </authorList>
    </citation>
    <scope>NUCLEOTIDE SEQUENCE [LARGE SCALE GENOMIC DNA]</scope>
    <source>
        <strain evidence="2">cv. Jemalong A17</strain>
    </source>
</reference>
<sequence length="71" mass="8278">MSFLLFLFCRIIKEKLHKGDVPESTNSTFNRCTHMSNIKSCEFFPFSQFYLFKSLITMLSPNMGESIKCLV</sequence>
<dbReference type="EMBL" id="PSQE01000007">
    <property type="protein sequence ID" value="RHN44159.1"/>
    <property type="molecule type" value="Genomic_DNA"/>
</dbReference>
<dbReference type="AlphaFoldDB" id="A0A396GSL9"/>
<dbReference type="Proteomes" id="UP000265566">
    <property type="component" value="Chromosome 7"/>
</dbReference>
<gene>
    <name evidence="1" type="ORF">MtrunA17_Chr7g0216371</name>
</gene>